<comment type="similarity">
    <text evidence="1 10">Belongs to the thymidylate kinase family.</text>
</comment>
<dbReference type="GO" id="GO:0016301">
    <property type="term" value="F:kinase activity"/>
    <property type="evidence" value="ECO:0007669"/>
    <property type="project" value="UniProtKB-KW"/>
</dbReference>
<evidence type="ECO:0000259" key="11">
    <source>
        <dbReference type="Pfam" id="PF02223"/>
    </source>
</evidence>
<dbReference type="PANTHER" id="PTHR10344">
    <property type="entry name" value="THYMIDYLATE KINASE"/>
    <property type="match status" value="1"/>
</dbReference>
<dbReference type="InterPro" id="IPR039430">
    <property type="entry name" value="Thymidylate_kin-like_dom"/>
</dbReference>
<keyword evidence="8 10" id="KW-0067">ATP-binding</keyword>
<dbReference type="EMBL" id="JAGIOO010000001">
    <property type="protein sequence ID" value="MBP2471866.1"/>
    <property type="molecule type" value="Genomic_DNA"/>
</dbReference>
<evidence type="ECO:0000256" key="9">
    <source>
        <dbReference type="ARBA" id="ARBA00048743"/>
    </source>
</evidence>
<organism evidence="12 13">
    <name type="scientific">Crossiella equi</name>
    <dbReference type="NCBI Taxonomy" id="130796"/>
    <lineage>
        <taxon>Bacteria</taxon>
        <taxon>Bacillati</taxon>
        <taxon>Actinomycetota</taxon>
        <taxon>Actinomycetes</taxon>
        <taxon>Pseudonocardiales</taxon>
        <taxon>Pseudonocardiaceae</taxon>
        <taxon>Crossiella</taxon>
    </lineage>
</organism>
<evidence type="ECO:0000256" key="10">
    <source>
        <dbReference type="HAMAP-Rule" id="MF_00165"/>
    </source>
</evidence>
<comment type="catalytic activity">
    <reaction evidence="9 10">
        <text>dTMP + ATP = dTDP + ADP</text>
        <dbReference type="Rhea" id="RHEA:13517"/>
        <dbReference type="ChEBI" id="CHEBI:30616"/>
        <dbReference type="ChEBI" id="CHEBI:58369"/>
        <dbReference type="ChEBI" id="CHEBI:63528"/>
        <dbReference type="ChEBI" id="CHEBI:456216"/>
        <dbReference type="EC" id="2.7.4.9"/>
    </reaction>
</comment>
<evidence type="ECO:0000256" key="1">
    <source>
        <dbReference type="ARBA" id="ARBA00009776"/>
    </source>
</evidence>
<dbReference type="RefSeq" id="WP_086784890.1">
    <property type="nucleotide sequence ID" value="NZ_JAGIOO010000001.1"/>
</dbReference>
<keyword evidence="7 10" id="KW-0418">Kinase</keyword>
<name>A0ABS5A5N7_9PSEU</name>
<dbReference type="Gene3D" id="3.40.50.300">
    <property type="entry name" value="P-loop containing nucleotide triphosphate hydrolases"/>
    <property type="match status" value="1"/>
</dbReference>
<gene>
    <name evidence="10" type="primary">tmk</name>
    <name evidence="12" type="ORF">JOF53_000738</name>
</gene>
<comment type="caution">
    <text evidence="12">The sequence shown here is derived from an EMBL/GenBank/DDBJ whole genome shotgun (WGS) entry which is preliminary data.</text>
</comment>
<protein>
    <recommendedName>
        <fullName evidence="3 10">Thymidylate kinase</fullName>
        <ecNumber evidence="2 10">2.7.4.9</ecNumber>
    </recommendedName>
    <alternativeName>
        <fullName evidence="10">dTMP kinase</fullName>
    </alternativeName>
</protein>
<dbReference type="InterPro" id="IPR018094">
    <property type="entry name" value="Thymidylate_kinase"/>
</dbReference>
<dbReference type="InterPro" id="IPR027417">
    <property type="entry name" value="P-loop_NTPase"/>
</dbReference>
<feature type="domain" description="Thymidylate kinase-like" evidence="11">
    <location>
        <begin position="12"/>
        <end position="190"/>
    </location>
</feature>
<dbReference type="Pfam" id="PF02223">
    <property type="entry name" value="Thymidylate_kin"/>
    <property type="match status" value="1"/>
</dbReference>
<keyword evidence="4 10" id="KW-0808">Transferase</keyword>
<dbReference type="PANTHER" id="PTHR10344:SF4">
    <property type="entry name" value="UMP-CMP KINASE 2, MITOCHONDRIAL"/>
    <property type="match status" value="1"/>
</dbReference>
<accession>A0ABS5A5N7</accession>
<dbReference type="SUPFAM" id="SSF52540">
    <property type="entry name" value="P-loop containing nucleoside triphosphate hydrolases"/>
    <property type="match status" value="1"/>
</dbReference>
<sequence>MRGERRFPFIAIEGTDGSGKSTLRDVLNRELARQGHTCFMVGQHSWLDVGAGRVVLAARNQRLGHSREELTRAYALDKFLHLRENIEPALATAGVLADRFVHSDAVYHDVLYGIPAERTLARHRELGTRLPDLVLFVDTDPDIAYQRVLRRNKASRPHETRETLRALREKYLAVLGRERGPVLRVDNSGPAVERTAATVLTQVLPLFRRPEEVRRLA</sequence>
<evidence type="ECO:0000256" key="7">
    <source>
        <dbReference type="ARBA" id="ARBA00022777"/>
    </source>
</evidence>
<keyword evidence="6 10" id="KW-0547">Nucleotide-binding</keyword>
<evidence type="ECO:0000256" key="3">
    <source>
        <dbReference type="ARBA" id="ARBA00017144"/>
    </source>
</evidence>
<evidence type="ECO:0000256" key="4">
    <source>
        <dbReference type="ARBA" id="ARBA00022679"/>
    </source>
</evidence>
<reference evidence="12 13" key="1">
    <citation type="submission" date="2021-03" db="EMBL/GenBank/DDBJ databases">
        <title>Sequencing the genomes of 1000 actinobacteria strains.</title>
        <authorList>
            <person name="Klenk H.-P."/>
        </authorList>
    </citation>
    <scope>NUCLEOTIDE SEQUENCE [LARGE SCALE GENOMIC DNA]</scope>
    <source>
        <strain evidence="12 13">DSM 44580</strain>
    </source>
</reference>
<evidence type="ECO:0000256" key="8">
    <source>
        <dbReference type="ARBA" id="ARBA00022840"/>
    </source>
</evidence>
<evidence type="ECO:0000313" key="13">
    <source>
        <dbReference type="Proteomes" id="UP001519363"/>
    </source>
</evidence>
<evidence type="ECO:0000256" key="5">
    <source>
        <dbReference type="ARBA" id="ARBA00022727"/>
    </source>
</evidence>
<keyword evidence="13" id="KW-1185">Reference proteome</keyword>
<evidence type="ECO:0000313" key="12">
    <source>
        <dbReference type="EMBL" id="MBP2471866.1"/>
    </source>
</evidence>
<dbReference type="EC" id="2.7.4.9" evidence="2 10"/>
<feature type="binding site" evidence="10">
    <location>
        <begin position="14"/>
        <end position="21"/>
    </location>
    <ligand>
        <name>ATP</name>
        <dbReference type="ChEBI" id="CHEBI:30616"/>
    </ligand>
</feature>
<evidence type="ECO:0000256" key="6">
    <source>
        <dbReference type="ARBA" id="ARBA00022741"/>
    </source>
</evidence>
<dbReference type="CDD" id="cd01672">
    <property type="entry name" value="TMPK"/>
    <property type="match status" value="1"/>
</dbReference>
<dbReference type="HAMAP" id="MF_00165">
    <property type="entry name" value="Thymidylate_kinase"/>
    <property type="match status" value="1"/>
</dbReference>
<comment type="function">
    <text evidence="10">Phosphorylation of dTMP to form dTDP in both de novo and salvage pathways of dTTP synthesis.</text>
</comment>
<dbReference type="Proteomes" id="UP001519363">
    <property type="component" value="Unassembled WGS sequence"/>
</dbReference>
<proteinExistence type="inferred from homology"/>
<evidence type="ECO:0000256" key="2">
    <source>
        <dbReference type="ARBA" id="ARBA00012980"/>
    </source>
</evidence>
<keyword evidence="5 10" id="KW-0545">Nucleotide biosynthesis</keyword>